<evidence type="ECO:0000313" key="5">
    <source>
        <dbReference type="EMBL" id="KAF5807958.1"/>
    </source>
</evidence>
<reference evidence="5" key="1">
    <citation type="journal article" date="2017" name="Nature">
        <title>The sunflower genome provides insights into oil metabolism, flowering and Asterid evolution.</title>
        <authorList>
            <person name="Badouin H."/>
            <person name="Gouzy J."/>
            <person name="Grassa C.J."/>
            <person name="Murat F."/>
            <person name="Staton S.E."/>
            <person name="Cottret L."/>
            <person name="Lelandais-Briere C."/>
            <person name="Owens G.L."/>
            <person name="Carrere S."/>
            <person name="Mayjonade B."/>
            <person name="Legrand L."/>
            <person name="Gill N."/>
            <person name="Kane N.C."/>
            <person name="Bowers J.E."/>
            <person name="Hubner S."/>
            <person name="Bellec A."/>
            <person name="Berard A."/>
            <person name="Berges H."/>
            <person name="Blanchet N."/>
            <person name="Boniface M.C."/>
            <person name="Brunel D."/>
            <person name="Catrice O."/>
            <person name="Chaidir N."/>
            <person name="Claudel C."/>
            <person name="Donnadieu C."/>
            <person name="Faraut T."/>
            <person name="Fievet G."/>
            <person name="Helmstetter N."/>
            <person name="King M."/>
            <person name="Knapp S.J."/>
            <person name="Lai Z."/>
            <person name="Le Paslier M.C."/>
            <person name="Lippi Y."/>
            <person name="Lorenzon L."/>
            <person name="Mandel J.R."/>
            <person name="Marage G."/>
            <person name="Marchand G."/>
            <person name="Marquand E."/>
            <person name="Bret-Mestries E."/>
            <person name="Morien E."/>
            <person name="Nambeesan S."/>
            <person name="Nguyen T."/>
            <person name="Pegot-Espagnet P."/>
            <person name="Pouilly N."/>
            <person name="Raftis F."/>
            <person name="Sallet E."/>
            <person name="Schiex T."/>
            <person name="Thomas J."/>
            <person name="Vandecasteele C."/>
            <person name="Vares D."/>
            <person name="Vear F."/>
            <person name="Vautrin S."/>
            <person name="Crespi M."/>
            <person name="Mangin B."/>
            <person name="Burke J.M."/>
            <person name="Salse J."/>
            <person name="Munos S."/>
            <person name="Vincourt P."/>
            <person name="Rieseberg L.H."/>
            <person name="Langlade N.B."/>
        </authorList>
    </citation>
    <scope>NUCLEOTIDE SEQUENCE</scope>
    <source>
        <tissue evidence="5">Leaves</tissue>
    </source>
</reference>
<dbReference type="SUPFAM" id="SSF52540">
    <property type="entry name" value="P-loop containing nucleoside triphosphate hydrolases"/>
    <property type="match status" value="1"/>
</dbReference>
<dbReference type="InterPro" id="IPR032675">
    <property type="entry name" value="LRR_dom_sf"/>
</dbReference>
<evidence type="ECO:0000256" key="3">
    <source>
        <dbReference type="ARBA" id="ARBA00023027"/>
    </source>
</evidence>
<name>A0A9K3J376_HELAN</name>
<dbReference type="GO" id="GO:0006952">
    <property type="term" value="P:defense response"/>
    <property type="evidence" value="ECO:0007669"/>
    <property type="project" value="InterPro"/>
</dbReference>
<accession>A0A9K3J376</accession>
<dbReference type="SUPFAM" id="SSF52200">
    <property type="entry name" value="Toll/Interleukin receptor TIR domain"/>
    <property type="match status" value="1"/>
</dbReference>
<dbReference type="Gene3D" id="3.40.50.300">
    <property type="entry name" value="P-loop containing nucleotide triphosphate hydrolases"/>
    <property type="match status" value="1"/>
</dbReference>
<dbReference type="Gene3D" id="3.40.50.10140">
    <property type="entry name" value="Toll/interleukin-1 receptor homology (TIR) domain"/>
    <property type="match status" value="1"/>
</dbReference>
<evidence type="ECO:0000256" key="2">
    <source>
        <dbReference type="ARBA" id="ARBA00022737"/>
    </source>
</evidence>
<keyword evidence="1" id="KW-0433">Leucine-rich repeat</keyword>
<protein>
    <submittedName>
        <fullName evidence="5">TIR domain, P-loop containing nucleoside triphosphate hydrolase</fullName>
    </submittedName>
</protein>
<dbReference type="SUPFAM" id="SSF52058">
    <property type="entry name" value="L domain-like"/>
    <property type="match status" value="1"/>
</dbReference>
<proteinExistence type="predicted"/>
<dbReference type="PRINTS" id="PR00364">
    <property type="entry name" value="DISEASERSIST"/>
</dbReference>
<dbReference type="InterPro" id="IPR042197">
    <property type="entry name" value="Apaf_helical"/>
</dbReference>
<dbReference type="Gramene" id="mRNA:HanXRQr2_Chr04g0139941">
    <property type="protein sequence ID" value="mRNA:HanXRQr2_Chr04g0139941"/>
    <property type="gene ID" value="HanXRQr2_Chr04g0139941"/>
</dbReference>
<dbReference type="InterPro" id="IPR035897">
    <property type="entry name" value="Toll_tir_struct_dom_sf"/>
</dbReference>
<dbReference type="GO" id="GO:0043531">
    <property type="term" value="F:ADP binding"/>
    <property type="evidence" value="ECO:0007669"/>
    <property type="project" value="InterPro"/>
</dbReference>
<dbReference type="AlphaFoldDB" id="A0A9K3J376"/>
<comment type="caution">
    <text evidence="5">The sequence shown here is derived from an EMBL/GenBank/DDBJ whole genome shotgun (WGS) entry which is preliminary data.</text>
</comment>
<sequence length="1099" mass="125389">MASSSFIQSAPLSSSRSCKYDVFLSFRGEDTRKTFVDHLYSSLKQSLLSIYKDDKTLLRGESIRPSLFEAIEESRIAIIIFSKHYADSSWCLDELAHIMKCKEERALIVMPIFYDVDPSDVRKQKGDFEIAFAQQEAQNKNKAQVWRNALVDASNLAGWEPKHIANGHESEIIKEIVDTIVHSLSPLNSEANEDLVGMTTRVQYLKSQLEIGSDGVRMVGIWGVGGGGKTTLASSLYMGISSYFEGHHIIENVREETSKDGLKKLQENILSAFSKTDVKVHSIDLGKNMIKSMLCRRKVLLVLDDVDDLSQLEALAGSHSWFGSGSRVLITTRDAHLLRTHKVDEVSHVRLLSDDEAMQLFNKHAYNKKDPVEDYETLSLRVISYAAGLPLALKVLGSFLYDKKKKGWMSTLDRLKDIPETEIVEKLKISYDGLKVVEKELFLDIACFFRKKEKDEVMERLEASGFHPEIGIEVLRQKALVSIVDGTLDMHDLVQEMGHYIVRGNYPNNPHKHSRIWKIEDINNMCLGDATMENDKIEAIVYHWREHNYDRERSFQVCKKVLNLKKLRYLKVRMAAPLAYVEGPTFLSNELRYIHCRGYPLRSPFPASFQPMKLVVLKLEKSFQKEVWKGCKHLPHLKVLELNRMDKLFRTPDFDGLSCLQKLTLFGCPKLEEIHQSLGSHKSLQHVNVRGCSKLRMFPTIVHMGNLKTLEIRNCYKIVEFPKIQENMEGLVKLSIYCTGIRVLPSSIGERCTNLISLNLFDFPNLKSIEFNFYALKHLKELRLDGLIRTRRQFLRSLPKLDLYTCHFKYAKIPSSITGLSNLQELSLESNDFSRLDFSLSHLTRLKLLDLSYCKKLLELPELPSSLTILKAEGCKSITTFGDCHKNCRWLCQVSLKEGSIISDGDKLLESMLEVCLAIENHYMVLKLTGAKIAKGFTPLLRGNKCTLQLPENWCNDYSGFLMCAIFSKDVYGGIYVTISKSDETDDMVSQNDVFWEVSDGNSVDKCSWVVYVSFGSLRQSVITVWWDQTYKALSFDTEEEEECEGFGVRLVDKKSRSGINETPTIYSSGYTPTLNIQHESRSALSMYFSIPHTLKDVI</sequence>
<dbReference type="PANTHER" id="PTHR11017">
    <property type="entry name" value="LEUCINE-RICH REPEAT-CONTAINING PROTEIN"/>
    <property type="match status" value="1"/>
</dbReference>
<keyword evidence="2" id="KW-0677">Repeat</keyword>
<dbReference type="Pfam" id="PF23282">
    <property type="entry name" value="WHD_ROQ1"/>
    <property type="match status" value="1"/>
</dbReference>
<dbReference type="InterPro" id="IPR002182">
    <property type="entry name" value="NB-ARC"/>
</dbReference>
<dbReference type="GO" id="GO:0016787">
    <property type="term" value="F:hydrolase activity"/>
    <property type="evidence" value="ECO:0007669"/>
    <property type="project" value="UniProtKB-KW"/>
</dbReference>
<keyword evidence="5" id="KW-0378">Hydrolase</keyword>
<dbReference type="EMBL" id="MNCJ02000319">
    <property type="protein sequence ID" value="KAF5807958.1"/>
    <property type="molecule type" value="Genomic_DNA"/>
</dbReference>
<dbReference type="InterPro" id="IPR058192">
    <property type="entry name" value="WHD_ROQ1-like"/>
</dbReference>
<dbReference type="Pfam" id="PF00931">
    <property type="entry name" value="NB-ARC"/>
    <property type="match status" value="1"/>
</dbReference>
<organism evidence="5 6">
    <name type="scientific">Helianthus annuus</name>
    <name type="common">Common sunflower</name>
    <dbReference type="NCBI Taxonomy" id="4232"/>
    <lineage>
        <taxon>Eukaryota</taxon>
        <taxon>Viridiplantae</taxon>
        <taxon>Streptophyta</taxon>
        <taxon>Embryophyta</taxon>
        <taxon>Tracheophyta</taxon>
        <taxon>Spermatophyta</taxon>
        <taxon>Magnoliopsida</taxon>
        <taxon>eudicotyledons</taxon>
        <taxon>Gunneridae</taxon>
        <taxon>Pentapetalae</taxon>
        <taxon>asterids</taxon>
        <taxon>campanulids</taxon>
        <taxon>Asterales</taxon>
        <taxon>Asteraceae</taxon>
        <taxon>Asteroideae</taxon>
        <taxon>Heliantheae alliance</taxon>
        <taxon>Heliantheae</taxon>
        <taxon>Helianthus</taxon>
    </lineage>
</organism>
<dbReference type="InterPro" id="IPR044974">
    <property type="entry name" value="Disease_R_plants"/>
</dbReference>
<dbReference type="FunFam" id="3.40.50.10140:FF:000007">
    <property type="entry name" value="Disease resistance protein (TIR-NBS-LRR class)"/>
    <property type="match status" value="1"/>
</dbReference>
<feature type="domain" description="TIR" evidence="4">
    <location>
        <begin position="18"/>
        <end position="184"/>
    </location>
</feature>
<dbReference type="Proteomes" id="UP000215914">
    <property type="component" value="Unassembled WGS sequence"/>
</dbReference>
<dbReference type="PANTHER" id="PTHR11017:SF340">
    <property type="entry name" value="NB-ARC-RELATED"/>
    <property type="match status" value="1"/>
</dbReference>
<dbReference type="PROSITE" id="PS50104">
    <property type="entry name" value="TIR"/>
    <property type="match status" value="1"/>
</dbReference>
<keyword evidence="6" id="KW-1185">Reference proteome</keyword>
<dbReference type="InterPro" id="IPR027417">
    <property type="entry name" value="P-loop_NTPase"/>
</dbReference>
<evidence type="ECO:0000259" key="4">
    <source>
        <dbReference type="PROSITE" id="PS50104"/>
    </source>
</evidence>
<dbReference type="Gene3D" id="1.10.8.430">
    <property type="entry name" value="Helical domain of apoptotic protease-activating factors"/>
    <property type="match status" value="1"/>
</dbReference>
<dbReference type="InterPro" id="IPR000157">
    <property type="entry name" value="TIR_dom"/>
</dbReference>
<gene>
    <name evidence="5" type="ORF">HanXRQr2_Chr04g0139941</name>
</gene>
<keyword evidence="3" id="KW-0520">NAD</keyword>
<evidence type="ECO:0000313" key="6">
    <source>
        <dbReference type="Proteomes" id="UP000215914"/>
    </source>
</evidence>
<dbReference type="Pfam" id="PF01582">
    <property type="entry name" value="TIR"/>
    <property type="match status" value="1"/>
</dbReference>
<dbReference type="SMART" id="SM00255">
    <property type="entry name" value="TIR"/>
    <property type="match status" value="1"/>
</dbReference>
<dbReference type="Gene3D" id="3.80.10.10">
    <property type="entry name" value="Ribonuclease Inhibitor"/>
    <property type="match status" value="2"/>
</dbReference>
<evidence type="ECO:0000256" key="1">
    <source>
        <dbReference type="ARBA" id="ARBA00022614"/>
    </source>
</evidence>
<dbReference type="GO" id="GO:0007165">
    <property type="term" value="P:signal transduction"/>
    <property type="evidence" value="ECO:0007669"/>
    <property type="project" value="InterPro"/>
</dbReference>
<reference evidence="5" key="2">
    <citation type="submission" date="2020-06" db="EMBL/GenBank/DDBJ databases">
        <title>Helianthus annuus Genome sequencing and assembly Release 2.</title>
        <authorList>
            <person name="Gouzy J."/>
            <person name="Langlade N."/>
            <person name="Munos S."/>
        </authorList>
    </citation>
    <scope>NUCLEOTIDE SEQUENCE</scope>
    <source>
        <tissue evidence="5">Leaves</tissue>
    </source>
</reference>